<sequence>MRLVLTFGFCLMAQSAMAHPGHLAELAGHNHWLAGAAIGIAGLAALWGALKGKTEEDEEPAEESAEEQPA</sequence>
<dbReference type="Pfam" id="PF20506">
    <property type="entry name" value="DUF6732"/>
    <property type="match status" value="1"/>
</dbReference>
<keyword evidence="4" id="KW-1185">Reference proteome</keyword>
<dbReference type="RefSeq" id="WP_341368550.1">
    <property type="nucleotide sequence ID" value="NZ_CP150951.2"/>
</dbReference>
<proteinExistence type="predicted"/>
<feature type="compositionally biased region" description="Acidic residues" evidence="1">
    <location>
        <begin position="55"/>
        <end position="70"/>
    </location>
</feature>
<dbReference type="EMBL" id="CP150951">
    <property type="protein sequence ID" value="WZC50448.1"/>
    <property type="molecule type" value="Genomic_DNA"/>
</dbReference>
<accession>A0ABZ2V8S2</accession>
<evidence type="ECO:0000313" key="3">
    <source>
        <dbReference type="EMBL" id="WZC50448.1"/>
    </source>
</evidence>
<dbReference type="InterPro" id="IPR046619">
    <property type="entry name" value="DUF6732"/>
</dbReference>
<evidence type="ECO:0000313" key="4">
    <source>
        <dbReference type="Proteomes" id="UP001440612"/>
    </source>
</evidence>
<gene>
    <name evidence="3" type="ORF">AABB29_07415</name>
</gene>
<feature type="chain" id="PRO_5046252932" evidence="2">
    <location>
        <begin position="19"/>
        <end position="70"/>
    </location>
</feature>
<feature type="signal peptide" evidence="2">
    <location>
        <begin position="1"/>
        <end position="18"/>
    </location>
</feature>
<organism evidence="3 4">
    <name type="scientific">Yoonia phaeophyticola</name>
    <dbReference type="NCBI Taxonomy" id="3137369"/>
    <lineage>
        <taxon>Bacteria</taxon>
        <taxon>Pseudomonadati</taxon>
        <taxon>Pseudomonadota</taxon>
        <taxon>Alphaproteobacteria</taxon>
        <taxon>Rhodobacterales</taxon>
        <taxon>Paracoccaceae</taxon>
        <taxon>Yoonia</taxon>
    </lineage>
</organism>
<dbReference type="Proteomes" id="UP001440612">
    <property type="component" value="Chromosome"/>
</dbReference>
<evidence type="ECO:0000256" key="2">
    <source>
        <dbReference type="SAM" id="SignalP"/>
    </source>
</evidence>
<feature type="region of interest" description="Disordered" evidence="1">
    <location>
        <begin position="51"/>
        <end position="70"/>
    </location>
</feature>
<name>A0ABZ2V8S2_9RHOB</name>
<protein>
    <submittedName>
        <fullName evidence="3">DUF6732 family protein</fullName>
    </submittedName>
</protein>
<reference evidence="4" key="1">
    <citation type="submission" date="2024-04" db="EMBL/GenBank/DDBJ databases">
        <title>Phylogenomic analyses of a clade within the roseobacter group suggest taxonomic reassignments of species of the genera Aestuariivita, Citreicella, Loktanella, Nautella, Pelagibaca, Ruegeria, Thalassobius, Thiobacimonas and Tropicibacter, and the proposal o.</title>
        <authorList>
            <person name="Jeon C.O."/>
        </authorList>
    </citation>
    <scope>NUCLEOTIDE SEQUENCE [LARGE SCALE GENOMIC DNA]</scope>
    <source>
        <strain evidence="4">BS5-3</strain>
    </source>
</reference>
<evidence type="ECO:0000256" key="1">
    <source>
        <dbReference type="SAM" id="MobiDB-lite"/>
    </source>
</evidence>
<keyword evidence="2" id="KW-0732">Signal</keyword>